<evidence type="ECO:0000313" key="3">
    <source>
        <dbReference type="Proteomes" id="UP000041254"/>
    </source>
</evidence>
<evidence type="ECO:0008006" key="4">
    <source>
        <dbReference type="Google" id="ProtNLM"/>
    </source>
</evidence>
<dbReference type="VEuPathDB" id="CryptoDB:Vbra_21118"/>
<dbReference type="Gene3D" id="2.40.50.1070">
    <property type="match status" value="1"/>
</dbReference>
<accession>A0A0G4EXY2</accession>
<dbReference type="PANTHER" id="PTHR47548:SF1">
    <property type="entry name" value="S-ADENOSYL-L-METHIONINE-DEPENDENT METHYLTRANSFERASES SUPERFAMILY PROTEIN"/>
    <property type="match status" value="1"/>
</dbReference>
<proteinExistence type="predicted"/>
<dbReference type="SUPFAM" id="SSF53335">
    <property type="entry name" value="S-adenosyl-L-methionine-dependent methyltransferases"/>
    <property type="match status" value="1"/>
</dbReference>
<reference evidence="2 3" key="1">
    <citation type="submission" date="2014-11" db="EMBL/GenBank/DDBJ databases">
        <authorList>
            <person name="Zhu J."/>
            <person name="Qi W."/>
            <person name="Song R."/>
        </authorList>
    </citation>
    <scope>NUCLEOTIDE SEQUENCE [LARGE SCALE GENOMIC DNA]</scope>
</reference>
<dbReference type="OrthoDB" id="10250660at2759"/>
<feature type="compositionally biased region" description="Basic and acidic residues" evidence="1">
    <location>
        <begin position="102"/>
        <end position="116"/>
    </location>
</feature>
<dbReference type="PANTHER" id="PTHR47548">
    <property type="entry name" value="BNAA06G32370D PROTEIN"/>
    <property type="match status" value="1"/>
</dbReference>
<dbReference type="STRING" id="1169540.A0A0G4EXY2"/>
<protein>
    <recommendedName>
        <fullName evidence="4">Methyltransferase small domain-containing protein</fullName>
    </recommendedName>
</protein>
<sequence length="571" mass="62848">MCVLIPSGGARAAFVTLLPLARSIEPRCYRPLRARRKPIAKEPPAPTAEDSTDALPVRGSGEPRFGNNWESQPQWRGVIKKRRPRARVKREEGDQRGGSQQRDSHGLARRQGDEGTRRRRTRHTSVDQYFPAARVQESSGSRDRTPSPFTSDNTESVRLVIDTSALSSPAQAAREFLASRLGGSGRVDVFIGPTTGYRISARLFPFRRDAASPIQLGLREKGADGSRFVPASECGAHHPRIADAASAVEGALNRMKISIYDAEMRTGDLRAFGFIVERPSGLVQLTEYWNAANVAGCRPAIDVLNKNLRSRTDVFHSIWAHFNDDPSQMATLQRAKWRKIWGKGDGYLRDSVDAKSSLQLLTTPPIPRPHNPQHFAFLLQQVRRLLPPKDSIVCELDAGMGYLGLSLLPHVRAVSCCDGNEFIIDALSRTLDEAPDAISSRPFAFETMRPHEGALALAEGADTLIINAPRSGVDPDLLSDLNNEGESSWVLADTRRVILLAPHQPAFQTAANKLVERGVWRMVHGELHLMSPGTDAVVSLAAFDRQVDASREPPGDNMIPDDAEWVAVGRD</sequence>
<dbReference type="EMBL" id="CDMY01000336">
    <property type="protein sequence ID" value="CEM03270.1"/>
    <property type="molecule type" value="Genomic_DNA"/>
</dbReference>
<dbReference type="InterPro" id="IPR053304">
    <property type="entry name" value="RNA_M5U_MTase"/>
</dbReference>
<evidence type="ECO:0000313" key="2">
    <source>
        <dbReference type="EMBL" id="CEM03270.1"/>
    </source>
</evidence>
<dbReference type="InterPro" id="IPR029063">
    <property type="entry name" value="SAM-dependent_MTases_sf"/>
</dbReference>
<dbReference type="AlphaFoldDB" id="A0A0G4EXY2"/>
<name>A0A0G4EXY2_VITBC</name>
<dbReference type="Gene3D" id="3.40.50.150">
    <property type="entry name" value="Vaccinia Virus protein VP39"/>
    <property type="match status" value="1"/>
</dbReference>
<feature type="region of interest" description="Disordered" evidence="1">
    <location>
        <begin position="35"/>
        <end position="155"/>
    </location>
</feature>
<gene>
    <name evidence="2" type="ORF">Vbra_21118</name>
</gene>
<keyword evidence="3" id="KW-1185">Reference proteome</keyword>
<evidence type="ECO:0000256" key="1">
    <source>
        <dbReference type="SAM" id="MobiDB-lite"/>
    </source>
</evidence>
<organism evidence="2 3">
    <name type="scientific">Vitrella brassicaformis (strain CCMP3155)</name>
    <dbReference type="NCBI Taxonomy" id="1169540"/>
    <lineage>
        <taxon>Eukaryota</taxon>
        <taxon>Sar</taxon>
        <taxon>Alveolata</taxon>
        <taxon>Colpodellida</taxon>
        <taxon>Vitrellaceae</taxon>
        <taxon>Vitrella</taxon>
    </lineage>
</organism>
<feature type="compositionally biased region" description="Basic residues" evidence="1">
    <location>
        <begin position="78"/>
        <end position="88"/>
    </location>
</feature>
<dbReference type="Proteomes" id="UP000041254">
    <property type="component" value="Unassembled WGS sequence"/>
</dbReference>
<dbReference type="InParanoid" id="A0A0G4EXY2"/>